<evidence type="ECO:0000256" key="4">
    <source>
        <dbReference type="ARBA" id="ARBA00011738"/>
    </source>
</evidence>
<dbReference type="Gene3D" id="3.40.640.10">
    <property type="entry name" value="Type I PLP-dependent aspartate aminotransferase-like (Major domain)"/>
    <property type="match status" value="1"/>
</dbReference>
<dbReference type="InterPro" id="IPR004839">
    <property type="entry name" value="Aminotransferase_I/II_large"/>
</dbReference>
<dbReference type="InterPro" id="IPR005957">
    <property type="entry name" value="Tyrosine_aminoTrfase"/>
</dbReference>
<evidence type="ECO:0000259" key="15">
    <source>
        <dbReference type="Pfam" id="PF00155"/>
    </source>
</evidence>
<keyword evidence="8" id="KW-0808">Transferase</keyword>
<comment type="pathway">
    <text evidence="2 13">Amino-acid degradation; L-phenylalanine degradation; acetoacetate and fumarate from L-phenylalanine: step 2/6.</text>
</comment>
<dbReference type="PANTHER" id="PTHR45744:SF2">
    <property type="entry name" value="TYROSINE AMINOTRANSFERASE"/>
    <property type="match status" value="1"/>
</dbReference>
<keyword evidence="7" id="KW-0032">Aminotransferase</keyword>
<dbReference type="PANTHER" id="PTHR45744">
    <property type="entry name" value="TYROSINE AMINOTRANSFERASE"/>
    <property type="match status" value="1"/>
</dbReference>
<keyword evidence="10 13" id="KW-0663">Pyridoxal phosphate</keyword>
<dbReference type="EMBL" id="CAKOGL010000027">
    <property type="protein sequence ID" value="CAH2104488.1"/>
    <property type="molecule type" value="Genomic_DNA"/>
</dbReference>
<dbReference type="GO" id="GO:0004838">
    <property type="term" value="F:L-tyrosine-2-oxoglutarate transaminase activity"/>
    <property type="evidence" value="ECO:0007669"/>
    <property type="project" value="UniProtKB-UniRule"/>
</dbReference>
<evidence type="ECO:0000313" key="16">
    <source>
        <dbReference type="EMBL" id="CAH2104488.1"/>
    </source>
</evidence>
<comment type="subunit">
    <text evidence="4 13">Homodimer.</text>
</comment>
<feature type="domain" description="Aminotransferase class I/classII large" evidence="15">
    <location>
        <begin position="42"/>
        <end position="403"/>
    </location>
</feature>
<evidence type="ECO:0000313" key="17">
    <source>
        <dbReference type="Proteomes" id="UP001153954"/>
    </source>
</evidence>
<evidence type="ECO:0000256" key="1">
    <source>
        <dbReference type="ARBA" id="ARBA00001933"/>
    </source>
</evidence>
<evidence type="ECO:0000256" key="13">
    <source>
        <dbReference type="PIRNR" id="PIRNR000517"/>
    </source>
</evidence>
<sequence>MSRRTRSRQEWEVRASTLAKKTTNPIRRIVENLQVEPNPDKELIALSIGDPTTFGNLNPPEQVLQAVRDSVELHTSRGYAPSKGHYEARAAVAKYSAHQGDISPDDVILASGCSHAIELVITVLAESGQNIIIPRPGFSIYQTLALGLGIIIKYYNLLPNKQWKVDLDDLESQIDDDTAAIVVINPSNPCGSVYDKEHLSEILDVASRNRVPIIADEIYEHFIFSGNKYTAISSISKDVPVLSCGGLTKRFLVPGWRMGWVIIHDRNDILGKEIRAGLMNLSMRIVGPSAIIQRALPAILEYTPQSFFDDVLFFIESQAKLAYDELRRAPGLRPIMPEGAMYMMIEIKISYFPEFSNECDFVERLVSEQSVFCLPGQCFDYPNYMRIVLTIPEDKMREACQRIIIFCKEHIVFSEKRKDIDKEVSMKTDVQVICDNDITRVV</sequence>
<dbReference type="NCBIfam" id="TIGR01264">
    <property type="entry name" value="tyr_amTase_E"/>
    <property type="match status" value="1"/>
</dbReference>
<comment type="catalytic activity">
    <reaction evidence="12 13">
        <text>L-tyrosine + 2-oxoglutarate = 3-(4-hydroxyphenyl)pyruvate + L-glutamate</text>
        <dbReference type="Rhea" id="RHEA:15093"/>
        <dbReference type="ChEBI" id="CHEBI:16810"/>
        <dbReference type="ChEBI" id="CHEBI:29985"/>
        <dbReference type="ChEBI" id="CHEBI:36242"/>
        <dbReference type="ChEBI" id="CHEBI:58315"/>
        <dbReference type="EC" id="2.6.1.5"/>
    </reaction>
</comment>
<dbReference type="InterPro" id="IPR004838">
    <property type="entry name" value="NHTrfase_class1_PyrdxlP-BS"/>
</dbReference>
<dbReference type="Proteomes" id="UP001153954">
    <property type="component" value="Unassembled WGS sequence"/>
</dbReference>
<evidence type="ECO:0000256" key="2">
    <source>
        <dbReference type="ARBA" id="ARBA00005203"/>
    </source>
</evidence>
<feature type="modified residue" description="N6-(pyridoxal phosphate)lysine" evidence="14">
    <location>
        <position position="249"/>
    </location>
</feature>
<evidence type="ECO:0000256" key="11">
    <source>
        <dbReference type="ARBA" id="ARBA00023232"/>
    </source>
</evidence>
<dbReference type="InterPro" id="IPR015424">
    <property type="entry name" value="PyrdxlP-dep_Trfase"/>
</dbReference>
<keyword evidence="17" id="KW-1185">Reference proteome</keyword>
<dbReference type="InterPro" id="IPR005958">
    <property type="entry name" value="TyrNic_aminoTrfase"/>
</dbReference>
<dbReference type="PRINTS" id="PR00753">
    <property type="entry name" value="ACCSYNTHASE"/>
</dbReference>
<comment type="function">
    <text evidence="13">Transaminase involved in tyrosine breakdown. Converts tyrosine to p-hydroxyphenylpyruvate.</text>
</comment>
<dbReference type="InterPro" id="IPR015421">
    <property type="entry name" value="PyrdxlP-dep_Trfase_major"/>
</dbReference>
<dbReference type="NCBIfam" id="TIGR01265">
    <property type="entry name" value="tyr_nico_aTase"/>
    <property type="match status" value="1"/>
</dbReference>
<evidence type="ECO:0000256" key="6">
    <source>
        <dbReference type="ARBA" id="ARBA00015959"/>
    </source>
</evidence>
<evidence type="ECO:0000256" key="10">
    <source>
        <dbReference type="ARBA" id="ARBA00022898"/>
    </source>
</evidence>
<comment type="cofactor">
    <cofactor evidence="1 13 14">
        <name>pyridoxal 5'-phosphate</name>
        <dbReference type="ChEBI" id="CHEBI:597326"/>
    </cofactor>
</comment>
<dbReference type="EC" id="2.6.1.5" evidence="5 13"/>
<dbReference type="GO" id="GO:0030170">
    <property type="term" value="F:pyridoxal phosphate binding"/>
    <property type="evidence" value="ECO:0007669"/>
    <property type="project" value="InterPro"/>
</dbReference>
<evidence type="ECO:0000256" key="3">
    <source>
        <dbReference type="ARBA" id="ARBA00007441"/>
    </source>
</evidence>
<protein>
    <recommendedName>
        <fullName evidence="6 13">Tyrosine aminotransferase</fullName>
        <shortName evidence="13">TAT</shortName>
        <ecNumber evidence="5 13">2.6.1.5</ecNumber>
    </recommendedName>
</protein>
<gene>
    <name evidence="16" type="ORF">EEDITHA_LOCUS18856</name>
</gene>
<proteinExistence type="inferred from homology"/>
<evidence type="ECO:0000256" key="12">
    <source>
        <dbReference type="ARBA" id="ARBA00047798"/>
    </source>
</evidence>
<dbReference type="GO" id="GO:0006559">
    <property type="term" value="P:L-phenylalanine catabolic process"/>
    <property type="evidence" value="ECO:0007669"/>
    <property type="project" value="UniProtKB-UniRule"/>
</dbReference>
<dbReference type="FunFam" id="3.40.640.10:FF:000048">
    <property type="entry name" value="tyrosine aminotransferase"/>
    <property type="match status" value="1"/>
</dbReference>
<dbReference type="AlphaFoldDB" id="A0AAU9UZ40"/>
<dbReference type="SUPFAM" id="SSF53383">
    <property type="entry name" value="PLP-dependent transferases"/>
    <property type="match status" value="1"/>
</dbReference>
<keyword evidence="9" id="KW-0828">Tyrosine catabolism</keyword>
<evidence type="ECO:0000256" key="8">
    <source>
        <dbReference type="ARBA" id="ARBA00022679"/>
    </source>
</evidence>
<dbReference type="GO" id="GO:0006572">
    <property type="term" value="P:L-tyrosine catabolic process"/>
    <property type="evidence" value="ECO:0007669"/>
    <property type="project" value="UniProtKB-KW"/>
</dbReference>
<comment type="similarity">
    <text evidence="3 13">Belongs to the class-I pyridoxal-phosphate-dependent aminotransferase family.</text>
</comment>
<keyword evidence="11" id="KW-0585">Phenylalanine catabolism</keyword>
<accession>A0AAU9UZ40</accession>
<name>A0AAU9UZ40_EUPED</name>
<dbReference type="CDD" id="cd00609">
    <property type="entry name" value="AAT_like"/>
    <property type="match status" value="1"/>
</dbReference>
<evidence type="ECO:0000256" key="14">
    <source>
        <dbReference type="PIRSR" id="PIRSR000517-1"/>
    </source>
</evidence>
<comment type="caution">
    <text evidence="16">The sequence shown here is derived from an EMBL/GenBank/DDBJ whole genome shotgun (WGS) entry which is preliminary data.</text>
</comment>
<dbReference type="PIRSF" id="PIRSF000517">
    <property type="entry name" value="Tyr_transaminase"/>
    <property type="match status" value="1"/>
</dbReference>
<evidence type="ECO:0000256" key="7">
    <source>
        <dbReference type="ARBA" id="ARBA00022576"/>
    </source>
</evidence>
<evidence type="ECO:0000256" key="9">
    <source>
        <dbReference type="ARBA" id="ARBA00022878"/>
    </source>
</evidence>
<evidence type="ECO:0000256" key="5">
    <source>
        <dbReference type="ARBA" id="ARBA00012749"/>
    </source>
</evidence>
<dbReference type="Gene3D" id="3.90.1150.10">
    <property type="entry name" value="Aspartate Aminotransferase, domain 1"/>
    <property type="match status" value="1"/>
</dbReference>
<dbReference type="InterPro" id="IPR015422">
    <property type="entry name" value="PyrdxlP-dep_Trfase_small"/>
</dbReference>
<organism evidence="16 17">
    <name type="scientific">Euphydryas editha</name>
    <name type="common">Edith's checkerspot</name>
    <dbReference type="NCBI Taxonomy" id="104508"/>
    <lineage>
        <taxon>Eukaryota</taxon>
        <taxon>Metazoa</taxon>
        <taxon>Ecdysozoa</taxon>
        <taxon>Arthropoda</taxon>
        <taxon>Hexapoda</taxon>
        <taxon>Insecta</taxon>
        <taxon>Pterygota</taxon>
        <taxon>Neoptera</taxon>
        <taxon>Endopterygota</taxon>
        <taxon>Lepidoptera</taxon>
        <taxon>Glossata</taxon>
        <taxon>Ditrysia</taxon>
        <taxon>Papilionoidea</taxon>
        <taxon>Nymphalidae</taxon>
        <taxon>Nymphalinae</taxon>
        <taxon>Euphydryas</taxon>
    </lineage>
</organism>
<dbReference type="Pfam" id="PF00155">
    <property type="entry name" value="Aminotran_1_2"/>
    <property type="match status" value="1"/>
</dbReference>
<dbReference type="PROSITE" id="PS00105">
    <property type="entry name" value="AA_TRANSFER_CLASS_1"/>
    <property type="match status" value="1"/>
</dbReference>
<reference evidence="16" key="1">
    <citation type="submission" date="2022-03" db="EMBL/GenBank/DDBJ databases">
        <authorList>
            <person name="Tunstrom K."/>
        </authorList>
    </citation>
    <scope>NUCLEOTIDE SEQUENCE</scope>
</reference>